<keyword evidence="4" id="KW-1185">Reference proteome</keyword>
<accession>A0ABD5UNF8</accession>
<organism evidence="3 4">
    <name type="scientific">Halopenitus salinus</name>
    <dbReference type="NCBI Taxonomy" id="1198295"/>
    <lineage>
        <taxon>Archaea</taxon>
        <taxon>Methanobacteriati</taxon>
        <taxon>Methanobacteriota</taxon>
        <taxon>Stenosarchaea group</taxon>
        <taxon>Halobacteria</taxon>
        <taxon>Halobacteriales</taxon>
        <taxon>Haloferacaceae</taxon>
        <taxon>Halopenitus</taxon>
    </lineage>
</organism>
<gene>
    <name evidence="3" type="ORF">ACFQE9_00170</name>
</gene>
<keyword evidence="3" id="KW-0378">Hydrolase</keyword>
<dbReference type="PANTHER" id="PTHR11079">
    <property type="entry name" value="CYTOSINE DEAMINASE FAMILY MEMBER"/>
    <property type="match status" value="1"/>
</dbReference>
<evidence type="ECO:0000256" key="1">
    <source>
        <dbReference type="SAM" id="MobiDB-lite"/>
    </source>
</evidence>
<dbReference type="Pfam" id="PF14437">
    <property type="entry name" value="MafB19-deam"/>
    <property type="match status" value="1"/>
</dbReference>
<dbReference type="PROSITE" id="PS51747">
    <property type="entry name" value="CYT_DCMP_DEAMINASES_2"/>
    <property type="match status" value="1"/>
</dbReference>
<dbReference type="CDD" id="cd01285">
    <property type="entry name" value="nucleoside_deaminase"/>
    <property type="match status" value="1"/>
</dbReference>
<dbReference type="AlphaFoldDB" id="A0ABD5UNF8"/>
<evidence type="ECO:0000313" key="3">
    <source>
        <dbReference type="EMBL" id="MFC6891050.1"/>
    </source>
</evidence>
<proteinExistence type="predicted"/>
<dbReference type="GO" id="GO:0046872">
    <property type="term" value="F:metal ion binding"/>
    <property type="evidence" value="ECO:0007669"/>
    <property type="project" value="UniProtKB-KW"/>
</dbReference>
<feature type="domain" description="CMP/dCMP-type deaminase" evidence="2">
    <location>
        <begin position="18"/>
        <end position="131"/>
    </location>
</feature>
<dbReference type="RefSeq" id="WP_379738677.1">
    <property type="nucleotide sequence ID" value="NZ_JBHSVN010000001.1"/>
</dbReference>
<dbReference type="GO" id="GO:0052717">
    <property type="term" value="F:tRNA-specific adenosine-34 deaminase activity"/>
    <property type="evidence" value="ECO:0007669"/>
    <property type="project" value="UniProtKB-EC"/>
</dbReference>
<evidence type="ECO:0000259" key="2">
    <source>
        <dbReference type="PROSITE" id="PS51747"/>
    </source>
</evidence>
<dbReference type="Gene3D" id="3.40.140.10">
    <property type="entry name" value="Cytidine Deaminase, domain 2"/>
    <property type="match status" value="1"/>
</dbReference>
<dbReference type="InterPro" id="IPR002125">
    <property type="entry name" value="CMP_dCMP_dom"/>
</dbReference>
<comment type="caution">
    <text evidence="3">The sequence shown here is derived from an EMBL/GenBank/DDBJ whole genome shotgun (WGS) entry which is preliminary data.</text>
</comment>
<dbReference type="SUPFAM" id="SSF53927">
    <property type="entry name" value="Cytidine deaminase-like"/>
    <property type="match status" value="1"/>
</dbReference>
<name>A0ABD5UNF8_9EURY</name>
<reference evidence="3 4" key="1">
    <citation type="journal article" date="2019" name="Int. J. Syst. Evol. Microbiol.">
        <title>The Global Catalogue of Microorganisms (GCM) 10K type strain sequencing project: providing services to taxonomists for standard genome sequencing and annotation.</title>
        <authorList>
            <consortium name="The Broad Institute Genomics Platform"/>
            <consortium name="The Broad Institute Genome Sequencing Center for Infectious Disease"/>
            <person name="Wu L."/>
            <person name="Ma J."/>
        </authorList>
    </citation>
    <scope>NUCLEOTIDE SEQUENCE [LARGE SCALE GENOMIC DNA]</scope>
    <source>
        <strain evidence="3 4">SKJ47</strain>
    </source>
</reference>
<dbReference type="InterPro" id="IPR016193">
    <property type="entry name" value="Cytidine_deaminase-like"/>
</dbReference>
<feature type="region of interest" description="Disordered" evidence="1">
    <location>
        <begin position="1"/>
        <end position="21"/>
    </location>
</feature>
<dbReference type="InterPro" id="IPR058535">
    <property type="entry name" value="MafB19-deam"/>
</dbReference>
<dbReference type="GO" id="GO:0008033">
    <property type="term" value="P:tRNA processing"/>
    <property type="evidence" value="ECO:0007669"/>
    <property type="project" value="UniProtKB-KW"/>
</dbReference>
<evidence type="ECO:0000313" key="4">
    <source>
        <dbReference type="Proteomes" id="UP001596296"/>
    </source>
</evidence>
<dbReference type="EC" id="3.5.4.33" evidence="3"/>
<protein>
    <submittedName>
        <fullName evidence="3">Nucleoside deaminase</fullName>
        <ecNumber evidence="3">3.5.4.33</ecNumber>
    </submittedName>
</protein>
<dbReference type="Proteomes" id="UP001596296">
    <property type="component" value="Unassembled WGS sequence"/>
</dbReference>
<dbReference type="PANTHER" id="PTHR11079:SF179">
    <property type="entry name" value="TRNA(ADENINE(34)) DEAMINASE, CHLOROPLASTIC"/>
    <property type="match status" value="1"/>
</dbReference>
<sequence>MTDADPLAGPPESPIDAFDHDRHMRRALELAREAADRGDEPFGSVLVRDDEVVAEASNRVHTDDDLRRHPELDLASLAVRRDDPDERARTVMYTSTEPCPMCAGGLRRAGLARIVYAVGSDEVAAFTGRPVPDVRSAEILGDQTEVIGPLANGAGRAVHEEYGWDDRRTRE</sequence>
<dbReference type="EMBL" id="JBHSXL010000001">
    <property type="protein sequence ID" value="MFC6891050.1"/>
    <property type="molecule type" value="Genomic_DNA"/>
</dbReference>